<dbReference type="PROSITE" id="PS51154">
    <property type="entry name" value="MACRO"/>
    <property type="match status" value="1"/>
</dbReference>
<accession>A0A8A3PAI1</accession>
<evidence type="ECO:0000256" key="1">
    <source>
        <dbReference type="SAM" id="MobiDB-lite"/>
    </source>
</evidence>
<feature type="domain" description="Macro" evidence="2">
    <location>
        <begin position="10"/>
        <end position="174"/>
    </location>
</feature>
<protein>
    <recommendedName>
        <fullName evidence="2">Macro domain-containing protein</fullName>
    </recommendedName>
</protein>
<feature type="compositionally biased region" description="Low complexity" evidence="1">
    <location>
        <begin position="321"/>
        <end position="330"/>
    </location>
</feature>
<dbReference type="Pfam" id="PF01661">
    <property type="entry name" value="Macro"/>
    <property type="match status" value="1"/>
</dbReference>
<gene>
    <name evidence="3" type="ORF">DSL72_001094</name>
</gene>
<dbReference type="Proteomes" id="UP000672032">
    <property type="component" value="Chromosome 2"/>
</dbReference>
<evidence type="ECO:0000313" key="4">
    <source>
        <dbReference type="Proteomes" id="UP000672032"/>
    </source>
</evidence>
<dbReference type="PANTHER" id="PTHR11106:SF27">
    <property type="entry name" value="MACRO DOMAIN-CONTAINING PROTEIN"/>
    <property type="match status" value="1"/>
</dbReference>
<sequence>MSGIGTRDEFSVVSTSLYKDTVVEVLEGDLLRYPVDVMVNAANINLRGGAGVDGAIQRAAGPELLEEMKLRFRHPGKVGGAYGTTGSFRIEACRYIIHAVGPDWRNAAERDAGLLGNAYRNSLDLAAENKLRSISFPAISVGIYSMPGSIAGPEILRTIRAWIDGNEGAMDRISILLKGFLKEDIDELQFRWLGAYIQNQGSETMNDPPAAFRRPVIRPVRPAVTTTSAPPPVKSKTLTAPQPPPRTTTVSAPVPPRKHTTGPSTSGLGAPGPSAPPRTRTAITSPVTERFIADLQDPPGPDESDSSEGPTPPESPPGPSTPSESPTERPNTPPASPPPAPFESDDDEPPYLFNFYEPLSHMWMGRDRYYGMLEAGLDPDTFVEGMIIPDPEDDSDEESLPREAKAEFARYHAERIARGREISEHLALAAERDFHPPSEAEVARDTAARVRELRDTVEAQVKAAKEAQTQQCTFYYDRSRCPVMCNPRIMRLRKFPGRCRTHQVPY</sequence>
<dbReference type="SUPFAM" id="SSF52949">
    <property type="entry name" value="Macro domain-like"/>
    <property type="match status" value="1"/>
</dbReference>
<feature type="region of interest" description="Disordered" evidence="1">
    <location>
        <begin position="293"/>
        <end position="349"/>
    </location>
</feature>
<feature type="compositionally biased region" description="Pro residues" evidence="1">
    <location>
        <begin position="331"/>
        <end position="341"/>
    </location>
</feature>
<dbReference type="InterPro" id="IPR002589">
    <property type="entry name" value="Macro_dom"/>
</dbReference>
<proteinExistence type="predicted"/>
<evidence type="ECO:0000313" key="3">
    <source>
        <dbReference type="EMBL" id="QSZ31527.1"/>
    </source>
</evidence>
<dbReference type="EMBL" id="CP063406">
    <property type="protein sequence ID" value="QSZ31527.1"/>
    <property type="molecule type" value="Genomic_DNA"/>
</dbReference>
<dbReference type="OrthoDB" id="6077599at2759"/>
<dbReference type="SMART" id="SM00506">
    <property type="entry name" value="A1pp"/>
    <property type="match status" value="1"/>
</dbReference>
<name>A0A8A3PAI1_9HELO</name>
<feature type="compositionally biased region" description="Low complexity" evidence="1">
    <location>
        <begin position="261"/>
        <end position="272"/>
    </location>
</feature>
<reference evidence="3" key="1">
    <citation type="submission" date="2020-10" db="EMBL/GenBank/DDBJ databases">
        <title>Genome Sequence of Monilinia vaccinii-corymbosi Sheds Light on Mummy Berry Disease Infection of Blueberry and Mating Type.</title>
        <authorList>
            <person name="Yow A.G."/>
            <person name="Zhang Y."/>
            <person name="Bansal K."/>
            <person name="Eacker S.M."/>
            <person name="Sullivan S."/>
            <person name="Liachko I."/>
            <person name="Cubeta M.A."/>
            <person name="Rollins J.A."/>
            <person name="Ashrafi H."/>
        </authorList>
    </citation>
    <scope>NUCLEOTIDE SEQUENCE</scope>
    <source>
        <strain evidence="3">RL-1</strain>
    </source>
</reference>
<evidence type="ECO:0000259" key="2">
    <source>
        <dbReference type="PROSITE" id="PS51154"/>
    </source>
</evidence>
<feature type="region of interest" description="Disordered" evidence="1">
    <location>
        <begin position="203"/>
        <end position="281"/>
    </location>
</feature>
<feature type="compositionally biased region" description="Pro residues" evidence="1">
    <location>
        <begin position="310"/>
        <end position="320"/>
    </location>
</feature>
<organism evidence="3 4">
    <name type="scientific">Monilinia vaccinii-corymbosi</name>
    <dbReference type="NCBI Taxonomy" id="61207"/>
    <lineage>
        <taxon>Eukaryota</taxon>
        <taxon>Fungi</taxon>
        <taxon>Dikarya</taxon>
        <taxon>Ascomycota</taxon>
        <taxon>Pezizomycotina</taxon>
        <taxon>Leotiomycetes</taxon>
        <taxon>Helotiales</taxon>
        <taxon>Sclerotiniaceae</taxon>
        <taxon>Monilinia</taxon>
    </lineage>
</organism>
<dbReference type="InterPro" id="IPR043472">
    <property type="entry name" value="Macro_dom-like"/>
</dbReference>
<keyword evidence="4" id="KW-1185">Reference proteome</keyword>
<dbReference type="AlphaFoldDB" id="A0A8A3PAI1"/>
<feature type="compositionally biased region" description="Low complexity" evidence="1">
    <location>
        <begin position="208"/>
        <end position="228"/>
    </location>
</feature>
<dbReference type="Gene3D" id="3.40.220.10">
    <property type="entry name" value="Leucine Aminopeptidase, subunit E, domain 1"/>
    <property type="match status" value="1"/>
</dbReference>
<dbReference type="PANTHER" id="PTHR11106">
    <property type="entry name" value="GANGLIOSIDE INDUCED DIFFERENTIATION ASSOCIATED PROTEIN 2-RELATED"/>
    <property type="match status" value="1"/>
</dbReference>